<sequence length="486" mass="54089">MQYNYCQKSKLLNKINANNDIQLSSLSSTIFIYNDAITQSNILLEITSLNSFAVFGINSKNQYVLNSIINISVKYSIIYGSLLCIKCDVTVTSSTLIYEATGSRISTLMQESLKHISLNSSQIQFRINATVCSGMIISLNTNTSVFILSGISMIGYSYQERNSNANIISVLMYQFTIQIIQFQLCTNIANYVGDEGQLLFFMSEQPLTLCINICNYILLPVYGKCSENLLNGDMTDYGIFICIFPYIFDGLQCNCEYGYIQNGSVCLNILNKLTSQDNSLQLINTYIIGNITYLNSIIERTNASLNDKIEYNYVYLSYAISLNNISIIQLAQKFEDNVVTQAAKFQQTELQFNSSITELNNSIQNLYVKQTYFISQLNTVNANLNTYQSTVNTVNAIQNQSISTLQSQVASLINQVASLQNQIGASNSQVSSQQSQINSLSSQIYSLQANSVTLTRIQACHGSFFSVCNGANICFGTRGDSQYDGC</sequence>
<protein>
    <submittedName>
        <fullName evidence="1">Hypothetical_protein</fullName>
    </submittedName>
</protein>
<name>A0ABP1J9S9_9EUKA</name>
<gene>
    <name evidence="1" type="ORF">HINF_LOCUS34875</name>
</gene>
<organism evidence="1 2">
    <name type="scientific">Hexamita inflata</name>
    <dbReference type="NCBI Taxonomy" id="28002"/>
    <lineage>
        <taxon>Eukaryota</taxon>
        <taxon>Metamonada</taxon>
        <taxon>Diplomonadida</taxon>
        <taxon>Hexamitidae</taxon>
        <taxon>Hexamitinae</taxon>
        <taxon>Hexamita</taxon>
    </lineage>
</organism>
<keyword evidence="2" id="KW-1185">Reference proteome</keyword>
<evidence type="ECO:0000313" key="1">
    <source>
        <dbReference type="EMBL" id="CAL6033250.1"/>
    </source>
</evidence>
<accession>A0ABP1J9S9</accession>
<proteinExistence type="predicted"/>
<dbReference type="EMBL" id="CAXDID020000125">
    <property type="protein sequence ID" value="CAL6033250.1"/>
    <property type="molecule type" value="Genomic_DNA"/>
</dbReference>
<comment type="caution">
    <text evidence="1">The sequence shown here is derived from an EMBL/GenBank/DDBJ whole genome shotgun (WGS) entry which is preliminary data.</text>
</comment>
<dbReference type="Gene3D" id="1.10.287.1490">
    <property type="match status" value="1"/>
</dbReference>
<reference evidence="1 2" key="1">
    <citation type="submission" date="2024-07" db="EMBL/GenBank/DDBJ databases">
        <authorList>
            <person name="Akdeniz Z."/>
        </authorList>
    </citation>
    <scope>NUCLEOTIDE SEQUENCE [LARGE SCALE GENOMIC DNA]</scope>
</reference>
<dbReference type="Proteomes" id="UP001642409">
    <property type="component" value="Unassembled WGS sequence"/>
</dbReference>
<evidence type="ECO:0000313" key="2">
    <source>
        <dbReference type="Proteomes" id="UP001642409"/>
    </source>
</evidence>